<reference evidence="5 6" key="1">
    <citation type="journal article" date="2019" name="Sci. Rep.">
        <title>Nanopore sequencing improves the draft genome of the human pathogenic amoeba Naegleria fowleri.</title>
        <authorList>
            <person name="Liechti N."/>
            <person name="Schurch N."/>
            <person name="Bruggmann R."/>
            <person name="Wittwer M."/>
        </authorList>
    </citation>
    <scope>NUCLEOTIDE SEQUENCE [LARGE SCALE GENOMIC DNA]</scope>
    <source>
        <strain evidence="5 6">ATCC 30894</strain>
    </source>
</reference>
<dbReference type="InterPro" id="IPR023395">
    <property type="entry name" value="MCP_dom_sf"/>
</dbReference>
<keyword evidence="6" id="KW-1185">Reference proteome</keyword>
<keyword evidence="3 4" id="KW-0472">Membrane</keyword>
<keyword evidence="4" id="KW-1133">Transmembrane helix</keyword>
<sequence length="265" mass="28771">MSSHGQESSVIIESASQSKAYIGLHAASGIISFLVAKGILLVPMQNMKTREQFSAQLISDRHIALPPPWFMGLGEELCIQFSGFFLRVGLNSIANKLNLQIPSAATSMVSDVIMYPLVAKRVRNVVNGYGGCIGAQSACPGGETWANWLISVGTFCLYGVVEESLSGVIYDNLVSKYLPFDTASSLYAERFAQSLSLGLAKVVMSPLEALYKHQMYFGSGHVPHTKRENLKSLYKGALLGVGESFSLIYFKYAVYKSLSDLASSN</sequence>
<dbReference type="GeneID" id="68115884"/>
<dbReference type="VEuPathDB" id="AmoebaDB:NF0022830"/>
<dbReference type="SUPFAM" id="SSF103506">
    <property type="entry name" value="Mitochondrial carrier"/>
    <property type="match status" value="1"/>
</dbReference>
<dbReference type="GO" id="GO:0016020">
    <property type="term" value="C:membrane"/>
    <property type="evidence" value="ECO:0007669"/>
    <property type="project" value="UniProtKB-SubCell"/>
</dbReference>
<evidence type="ECO:0000256" key="3">
    <source>
        <dbReference type="ARBA" id="ARBA00023136"/>
    </source>
</evidence>
<dbReference type="VEuPathDB" id="AmoebaDB:FDP41_008666"/>
<proteinExistence type="predicted"/>
<dbReference type="AlphaFoldDB" id="A0A6A5BDU0"/>
<dbReference type="RefSeq" id="XP_044557715.1">
    <property type="nucleotide sequence ID" value="XM_044712544.1"/>
</dbReference>
<dbReference type="EMBL" id="VFQX01000063">
    <property type="protein sequence ID" value="KAF0973002.1"/>
    <property type="molecule type" value="Genomic_DNA"/>
</dbReference>
<feature type="transmembrane region" description="Helical" evidence="4">
    <location>
        <begin position="20"/>
        <end position="42"/>
    </location>
</feature>
<dbReference type="OrthoDB" id="10250747at2759"/>
<gene>
    <name evidence="5" type="ORF">FDP41_008666</name>
</gene>
<evidence type="ECO:0000256" key="4">
    <source>
        <dbReference type="SAM" id="Phobius"/>
    </source>
</evidence>
<comment type="caution">
    <text evidence="5">The sequence shown here is derived from an EMBL/GenBank/DDBJ whole genome shotgun (WGS) entry which is preliminary data.</text>
</comment>
<dbReference type="VEuPathDB" id="AmoebaDB:NfTy_007840"/>
<dbReference type="OMA" id="GETWANW"/>
<evidence type="ECO:0000256" key="1">
    <source>
        <dbReference type="ARBA" id="ARBA00004370"/>
    </source>
</evidence>
<comment type="subcellular location">
    <subcellularLocation>
        <location evidence="1">Membrane</location>
    </subcellularLocation>
</comment>
<organism evidence="5 6">
    <name type="scientific">Naegleria fowleri</name>
    <name type="common">Brain eating amoeba</name>
    <dbReference type="NCBI Taxonomy" id="5763"/>
    <lineage>
        <taxon>Eukaryota</taxon>
        <taxon>Discoba</taxon>
        <taxon>Heterolobosea</taxon>
        <taxon>Tetramitia</taxon>
        <taxon>Eutetramitia</taxon>
        <taxon>Vahlkampfiidae</taxon>
        <taxon>Naegleria</taxon>
    </lineage>
</organism>
<name>A0A6A5BDU0_NAEFO</name>
<evidence type="ECO:0000313" key="5">
    <source>
        <dbReference type="EMBL" id="KAF0973002.1"/>
    </source>
</evidence>
<evidence type="ECO:0000313" key="6">
    <source>
        <dbReference type="Proteomes" id="UP000444721"/>
    </source>
</evidence>
<evidence type="ECO:0008006" key="7">
    <source>
        <dbReference type="Google" id="ProtNLM"/>
    </source>
</evidence>
<accession>A0A6A5BDU0</accession>
<evidence type="ECO:0000256" key="2">
    <source>
        <dbReference type="ARBA" id="ARBA00022692"/>
    </source>
</evidence>
<keyword evidence="2 4" id="KW-0812">Transmembrane</keyword>
<dbReference type="Proteomes" id="UP000444721">
    <property type="component" value="Unassembled WGS sequence"/>
</dbReference>
<protein>
    <recommendedName>
        <fullName evidence="7">ADP,ATP carrier protein</fullName>
    </recommendedName>
</protein>